<feature type="compositionally biased region" description="Polar residues" evidence="2">
    <location>
        <begin position="121"/>
        <end position="146"/>
    </location>
</feature>
<evidence type="ECO:0000256" key="2">
    <source>
        <dbReference type="SAM" id="MobiDB-lite"/>
    </source>
</evidence>
<feature type="compositionally biased region" description="Polar residues" evidence="2">
    <location>
        <begin position="161"/>
        <end position="174"/>
    </location>
</feature>
<feature type="region of interest" description="Disordered" evidence="2">
    <location>
        <begin position="1"/>
        <end position="57"/>
    </location>
</feature>
<accession>A0ABR0KKB7</accession>
<evidence type="ECO:0000256" key="1">
    <source>
        <dbReference type="SAM" id="Coils"/>
    </source>
</evidence>
<feature type="compositionally biased region" description="Low complexity" evidence="2">
    <location>
        <begin position="147"/>
        <end position="160"/>
    </location>
</feature>
<sequence length="396" mass="43590">MLNPRDQDKGKRPMRNGHLDGFLEVKGLWPPDEPSNKVNGGYETEGQGPSENRSNDPFKAIAWKKPFAAHAVFSLVNRSTSGSAGSLLMDSEPMAPDRQPMASNSRPTTSVIRPIPAKSRPTPSNSRAMTSDFGSITSHSRPTTLDSRPTTSSSGPIISSNWRMRSDGTSNSGINGHVVHGPSHAQGSGAGPVPQGSRSSVAQDREQCSRFSPQAPVYQPGSNNTDNTPTQMRRRKTWELLRAQYQQRQMPTQPERALVQYGQGRNGLTARQPDDYEICLRQAFSNGRLVQDDYNVLASRLSEMAHFQSEMSSKQQALEGGREEVKQLNKDLSLARFAADQARQTAAQAEAELRTAQSDNAALLSRNDQMQIRIQAWEDACNGYAEEVLSNQTETY</sequence>
<keyword evidence="1" id="KW-0175">Coiled coil</keyword>
<feature type="coiled-coil region" evidence="1">
    <location>
        <begin position="311"/>
        <end position="387"/>
    </location>
</feature>
<feature type="region of interest" description="Disordered" evidence="2">
    <location>
        <begin position="81"/>
        <end position="230"/>
    </location>
</feature>
<evidence type="ECO:0000313" key="4">
    <source>
        <dbReference type="Proteomes" id="UP001345013"/>
    </source>
</evidence>
<comment type="caution">
    <text evidence="3">The sequence shown here is derived from an EMBL/GenBank/DDBJ whole genome shotgun (WGS) entry which is preliminary data.</text>
</comment>
<feature type="compositionally biased region" description="Basic and acidic residues" evidence="2">
    <location>
        <begin position="1"/>
        <end position="23"/>
    </location>
</feature>
<organism evidence="3 4">
    <name type="scientific">Lithohypha guttulata</name>
    <dbReference type="NCBI Taxonomy" id="1690604"/>
    <lineage>
        <taxon>Eukaryota</taxon>
        <taxon>Fungi</taxon>
        <taxon>Dikarya</taxon>
        <taxon>Ascomycota</taxon>
        <taxon>Pezizomycotina</taxon>
        <taxon>Eurotiomycetes</taxon>
        <taxon>Chaetothyriomycetidae</taxon>
        <taxon>Chaetothyriales</taxon>
        <taxon>Trichomeriaceae</taxon>
        <taxon>Lithohypha</taxon>
    </lineage>
</organism>
<evidence type="ECO:0000313" key="3">
    <source>
        <dbReference type="EMBL" id="KAK5099023.1"/>
    </source>
</evidence>
<keyword evidence="4" id="KW-1185">Reference proteome</keyword>
<dbReference type="EMBL" id="JAVRRG010000012">
    <property type="protein sequence ID" value="KAK5099023.1"/>
    <property type="molecule type" value="Genomic_DNA"/>
</dbReference>
<proteinExistence type="predicted"/>
<protein>
    <submittedName>
        <fullName evidence="3">Uncharacterized protein</fullName>
    </submittedName>
</protein>
<dbReference type="Proteomes" id="UP001345013">
    <property type="component" value="Unassembled WGS sequence"/>
</dbReference>
<feature type="compositionally biased region" description="Polar residues" evidence="2">
    <location>
        <begin position="220"/>
        <end position="230"/>
    </location>
</feature>
<gene>
    <name evidence="3" type="ORF">LTR24_001651</name>
</gene>
<name>A0ABR0KKB7_9EURO</name>
<feature type="compositionally biased region" description="Polar residues" evidence="2">
    <location>
        <begin position="101"/>
        <end position="111"/>
    </location>
</feature>
<reference evidence="3 4" key="1">
    <citation type="submission" date="2023-08" db="EMBL/GenBank/DDBJ databases">
        <title>Black Yeasts Isolated from many extreme environments.</title>
        <authorList>
            <person name="Coleine C."/>
            <person name="Stajich J.E."/>
            <person name="Selbmann L."/>
        </authorList>
    </citation>
    <scope>NUCLEOTIDE SEQUENCE [LARGE SCALE GENOMIC DNA]</scope>
    <source>
        <strain evidence="3 4">CCFEE 5885</strain>
    </source>
</reference>